<dbReference type="HOGENOM" id="CLU_139698_6_0_11"/>
<dbReference type="InterPro" id="IPR010693">
    <property type="entry name" value="Divergent_4Fe-4S_mono-cluster"/>
</dbReference>
<sequence>MKIKADREVCVGAGMCVLTAAELFDQDDDEGRVLVLQPEPHPDQVAAAREAVELCPSGALSLEEG</sequence>
<evidence type="ECO:0000256" key="6">
    <source>
        <dbReference type="ARBA" id="ARBA00023014"/>
    </source>
</evidence>
<comment type="function">
    <text evidence="8">Ferredoxins are iron-sulfur proteins that transfer electrons in a wide variety of metabolic reactions.</text>
</comment>
<accession>D3Q1N7</accession>
<dbReference type="Gene3D" id="3.30.70.20">
    <property type="match status" value="1"/>
</dbReference>
<protein>
    <recommendedName>
        <fullName evidence="8">Ferredoxin</fullName>
    </recommendedName>
</protein>
<keyword evidence="7" id="KW-0003">3Fe-4S</keyword>
<evidence type="ECO:0000256" key="7">
    <source>
        <dbReference type="ARBA" id="ARBA00023291"/>
    </source>
</evidence>
<evidence type="ECO:0000259" key="9">
    <source>
        <dbReference type="Pfam" id="PF06902"/>
    </source>
</evidence>
<dbReference type="Pfam" id="PF06902">
    <property type="entry name" value="Fer4_19"/>
    <property type="match status" value="1"/>
</dbReference>
<keyword evidence="11" id="KW-1185">Reference proteome</keyword>
<name>D3Q1N7_STANL</name>
<evidence type="ECO:0000256" key="4">
    <source>
        <dbReference type="ARBA" id="ARBA00022982"/>
    </source>
</evidence>
<dbReference type="InterPro" id="IPR051269">
    <property type="entry name" value="Fe-S_cluster_ET"/>
</dbReference>
<dbReference type="GO" id="GO:0051538">
    <property type="term" value="F:3 iron, 4 sulfur cluster binding"/>
    <property type="evidence" value="ECO:0007669"/>
    <property type="project" value="UniProtKB-KW"/>
</dbReference>
<evidence type="ECO:0000256" key="1">
    <source>
        <dbReference type="ARBA" id="ARBA00001927"/>
    </source>
</evidence>
<dbReference type="PANTHER" id="PTHR36923">
    <property type="entry name" value="FERREDOXIN"/>
    <property type="match status" value="1"/>
</dbReference>
<keyword evidence="6 8" id="KW-0411">Iron-sulfur</keyword>
<organism evidence="10 11">
    <name type="scientific">Stackebrandtia nassauensis (strain DSM 44728 / CIP 108903 / NRRL B-16338 / NBRC 102104 / LLR-40K-21)</name>
    <dbReference type="NCBI Taxonomy" id="446470"/>
    <lineage>
        <taxon>Bacteria</taxon>
        <taxon>Bacillati</taxon>
        <taxon>Actinomycetota</taxon>
        <taxon>Actinomycetes</taxon>
        <taxon>Glycomycetales</taxon>
        <taxon>Glycomycetaceae</taxon>
        <taxon>Stackebrandtia</taxon>
    </lineage>
</organism>
<evidence type="ECO:0000256" key="2">
    <source>
        <dbReference type="ARBA" id="ARBA00022448"/>
    </source>
</evidence>
<dbReference type="GO" id="GO:0009055">
    <property type="term" value="F:electron transfer activity"/>
    <property type="evidence" value="ECO:0007669"/>
    <property type="project" value="UniProtKB-UniRule"/>
</dbReference>
<keyword evidence="2 8" id="KW-0813">Transport</keyword>
<dbReference type="KEGG" id="sna:Snas_0165"/>
<gene>
    <name evidence="10" type="ordered locus">Snas_0165</name>
</gene>
<dbReference type="STRING" id="446470.Snas_0165"/>
<evidence type="ECO:0000256" key="3">
    <source>
        <dbReference type="ARBA" id="ARBA00022723"/>
    </source>
</evidence>
<comment type="cofactor">
    <cofactor evidence="1">
        <name>[3Fe-4S] cluster</name>
        <dbReference type="ChEBI" id="CHEBI:21137"/>
    </cofactor>
</comment>
<dbReference type="PRINTS" id="PR00352">
    <property type="entry name" value="3FE4SFRDOXIN"/>
</dbReference>
<evidence type="ECO:0000313" key="11">
    <source>
        <dbReference type="Proteomes" id="UP000000844"/>
    </source>
</evidence>
<dbReference type="PANTHER" id="PTHR36923:SF3">
    <property type="entry name" value="FERREDOXIN"/>
    <property type="match status" value="1"/>
</dbReference>
<dbReference type="AlphaFoldDB" id="D3Q1N7"/>
<evidence type="ECO:0000313" key="10">
    <source>
        <dbReference type="EMBL" id="ADD39885.1"/>
    </source>
</evidence>
<keyword evidence="3 8" id="KW-0479">Metal-binding</keyword>
<dbReference type="RefSeq" id="WP_013015456.1">
    <property type="nucleotide sequence ID" value="NC_013947.1"/>
</dbReference>
<feature type="domain" description="Divergent 4Fe-4S mono-cluster" evidence="9">
    <location>
        <begin position="1"/>
        <end position="63"/>
    </location>
</feature>
<dbReference type="eggNOG" id="COG1141">
    <property type="taxonomic scope" value="Bacteria"/>
</dbReference>
<dbReference type="GO" id="GO:0005506">
    <property type="term" value="F:iron ion binding"/>
    <property type="evidence" value="ECO:0007669"/>
    <property type="project" value="UniProtKB-UniRule"/>
</dbReference>
<keyword evidence="4 8" id="KW-0249">Electron transport</keyword>
<dbReference type="InterPro" id="IPR001080">
    <property type="entry name" value="3Fe4S_ferredoxin"/>
</dbReference>
<dbReference type="OrthoDB" id="4741951at2"/>
<evidence type="ECO:0000256" key="8">
    <source>
        <dbReference type="RuleBase" id="RU368020"/>
    </source>
</evidence>
<dbReference type="Proteomes" id="UP000000844">
    <property type="component" value="Chromosome"/>
</dbReference>
<proteinExistence type="predicted"/>
<keyword evidence="5 8" id="KW-0408">Iron</keyword>
<reference evidence="10 11" key="1">
    <citation type="journal article" date="2009" name="Stand. Genomic Sci.">
        <title>Complete genome sequence of Stackebrandtia nassauensis type strain (LLR-40K-21).</title>
        <authorList>
            <person name="Munk C."/>
            <person name="Lapidus A."/>
            <person name="Copeland A."/>
            <person name="Jando M."/>
            <person name="Mayilraj S."/>
            <person name="Glavina Del Rio T."/>
            <person name="Nolan M."/>
            <person name="Chen F."/>
            <person name="Lucas S."/>
            <person name="Tice H."/>
            <person name="Cheng J.F."/>
            <person name="Han C."/>
            <person name="Detter J.C."/>
            <person name="Bruce D."/>
            <person name="Goodwin L."/>
            <person name="Chain P."/>
            <person name="Pitluck S."/>
            <person name="Goker M."/>
            <person name="Ovchinikova G."/>
            <person name="Pati A."/>
            <person name="Ivanova N."/>
            <person name="Mavromatis K."/>
            <person name="Chen A."/>
            <person name="Palaniappan K."/>
            <person name="Land M."/>
            <person name="Hauser L."/>
            <person name="Chang Y.J."/>
            <person name="Jeffries C.D."/>
            <person name="Bristow J."/>
            <person name="Eisen J.A."/>
            <person name="Markowitz V."/>
            <person name="Hugenholtz P."/>
            <person name="Kyrpides N.C."/>
            <person name="Klenk H.P."/>
        </authorList>
    </citation>
    <scope>NUCLEOTIDE SEQUENCE [LARGE SCALE GENOMIC DNA]</scope>
    <source>
        <strain evidence="11">DSM 44728 / CIP 108903 / NRRL B-16338 / NBRC 102104 / LLR-40K-21</strain>
    </source>
</reference>
<dbReference type="SUPFAM" id="SSF54862">
    <property type="entry name" value="4Fe-4S ferredoxins"/>
    <property type="match status" value="1"/>
</dbReference>
<dbReference type="EMBL" id="CP001778">
    <property type="protein sequence ID" value="ADD39885.1"/>
    <property type="molecule type" value="Genomic_DNA"/>
</dbReference>
<evidence type="ECO:0000256" key="5">
    <source>
        <dbReference type="ARBA" id="ARBA00023004"/>
    </source>
</evidence>